<evidence type="ECO:0000256" key="9">
    <source>
        <dbReference type="ARBA" id="ARBA00022989"/>
    </source>
</evidence>
<keyword evidence="3" id="KW-0597">Phosphoprotein</keyword>
<evidence type="ECO:0000256" key="1">
    <source>
        <dbReference type="ARBA" id="ARBA00004651"/>
    </source>
</evidence>
<keyword evidence="15" id="KW-1185">Reference proteome</keyword>
<dbReference type="InterPro" id="IPR029151">
    <property type="entry name" value="Sensor-like_sf"/>
</dbReference>
<keyword evidence="4" id="KW-0808">Transferase</keyword>
<evidence type="ECO:0000256" key="10">
    <source>
        <dbReference type="ARBA" id="ARBA00023012"/>
    </source>
</evidence>
<dbReference type="Pfam" id="PF17203">
    <property type="entry name" value="sCache_3_2"/>
    <property type="match status" value="1"/>
</dbReference>
<reference evidence="14" key="1">
    <citation type="submission" date="2017-12" db="EMBL/GenBank/DDBJ databases">
        <title>Sequencing the genomes of 1000 Actinobacteria strains.</title>
        <authorList>
            <person name="Klenk H.-P."/>
        </authorList>
    </citation>
    <scope>NUCLEOTIDE SEQUENCE [LARGE SCALE GENOMIC DNA]</scope>
    <source>
        <strain evidence="14">DSM 44228</strain>
    </source>
</reference>
<dbReference type="Gene3D" id="3.30.565.10">
    <property type="entry name" value="Histidine kinase-like ATPase, C-terminal domain"/>
    <property type="match status" value="1"/>
</dbReference>
<dbReference type="InterPro" id="IPR013767">
    <property type="entry name" value="PAS_fold"/>
</dbReference>
<dbReference type="GO" id="GO:0005886">
    <property type="term" value="C:plasma membrane"/>
    <property type="evidence" value="ECO:0007669"/>
    <property type="project" value="UniProtKB-SubCell"/>
</dbReference>
<keyword evidence="9 12" id="KW-1133">Transmembrane helix</keyword>
<dbReference type="Gene3D" id="1.10.287.130">
    <property type="match status" value="1"/>
</dbReference>
<dbReference type="EMBL" id="PJNB01000001">
    <property type="protein sequence ID" value="PKW15538.1"/>
    <property type="molecule type" value="Genomic_DNA"/>
</dbReference>
<dbReference type="RefSeq" id="WP_010307528.1">
    <property type="nucleotide sequence ID" value="NZ_CP061007.1"/>
</dbReference>
<dbReference type="PANTHER" id="PTHR43065:SF10">
    <property type="entry name" value="PEROXIDE STRESS-ACTIVATED HISTIDINE KINASE MAK3"/>
    <property type="match status" value="1"/>
</dbReference>
<evidence type="ECO:0000256" key="8">
    <source>
        <dbReference type="ARBA" id="ARBA00022840"/>
    </source>
</evidence>
<dbReference type="InterPro" id="IPR005467">
    <property type="entry name" value="His_kinase_dom"/>
</dbReference>
<evidence type="ECO:0000256" key="3">
    <source>
        <dbReference type="ARBA" id="ARBA00022553"/>
    </source>
</evidence>
<dbReference type="STRING" id="994479.GCA_000194155_03821"/>
<dbReference type="InterPro" id="IPR033463">
    <property type="entry name" value="sCache_3"/>
</dbReference>
<evidence type="ECO:0000256" key="4">
    <source>
        <dbReference type="ARBA" id="ARBA00022679"/>
    </source>
</evidence>
<evidence type="ECO:0000256" key="6">
    <source>
        <dbReference type="ARBA" id="ARBA00022741"/>
    </source>
</evidence>
<organism evidence="14 15">
    <name type="scientific">Saccharopolyspora spinosa</name>
    <dbReference type="NCBI Taxonomy" id="60894"/>
    <lineage>
        <taxon>Bacteria</taxon>
        <taxon>Bacillati</taxon>
        <taxon>Actinomycetota</taxon>
        <taxon>Actinomycetes</taxon>
        <taxon>Pseudonocardiales</taxon>
        <taxon>Pseudonocardiaceae</taxon>
        <taxon>Saccharopolyspora</taxon>
    </lineage>
</organism>
<dbReference type="GO" id="GO:0005524">
    <property type="term" value="F:ATP binding"/>
    <property type="evidence" value="ECO:0007669"/>
    <property type="project" value="UniProtKB-KW"/>
</dbReference>
<keyword evidence="6" id="KW-0547">Nucleotide-binding</keyword>
<sequence length="491" mass="53080">MLRVQGSLSRQLLGWQLLIIILLLASIAVFSVAQTDSAFRATEGRKMLSVAEDLAATSGVRVSLADPYRRDALPIFAESTRNLSGADYVIITDNHGIVLTSPDPAQRGQSLPPSESTALAGRSWVGEMTVDGSESLVAQVPVISNDARIIGVVAAGRNPPDLLQGLRQAPENPLSLLAFATVLGIAGSVLLARRVKRQTLGLEPQEITRLVEHREALLHGVREGVLGVDEQNRITLVNDQARRLLSLTPDCVGSNIDSLDLNDRARDVLTGRTDGVDQIVLRRGKVVVLNRMPISSVGAVVTMRDRTELVDLQRELAVHRDTTDTLRAQAHEFSNRLHIISGLIELGDYDELQRYVHRISHTREQWHAEVTARIHDAAIAALLIAKASLAAERGVGLRLHEGSYLPEIDEELSADLATVLGNLIDNALDALEGASVGADRWIEIDLRCTDEVTAVVRDSGPGVAAEIVEEVFLHGFTTKAARGGERGLGLA</sequence>
<dbReference type="GO" id="GO:0006355">
    <property type="term" value="P:regulation of DNA-templated transcription"/>
    <property type="evidence" value="ECO:0007669"/>
    <property type="project" value="InterPro"/>
</dbReference>
<evidence type="ECO:0000256" key="7">
    <source>
        <dbReference type="ARBA" id="ARBA00022777"/>
    </source>
</evidence>
<keyword evidence="5 12" id="KW-0812">Transmembrane</keyword>
<dbReference type="Pfam" id="PF14689">
    <property type="entry name" value="SPOB_a"/>
    <property type="match status" value="1"/>
</dbReference>
<protein>
    <submittedName>
        <fullName evidence="14">Sensor histidine kinase regulating citrate/malate metabolism</fullName>
    </submittedName>
</protein>
<dbReference type="PROSITE" id="PS50109">
    <property type="entry name" value="HIS_KIN"/>
    <property type="match status" value="1"/>
</dbReference>
<dbReference type="Pfam" id="PF00989">
    <property type="entry name" value="PAS"/>
    <property type="match status" value="1"/>
</dbReference>
<evidence type="ECO:0000256" key="11">
    <source>
        <dbReference type="ARBA" id="ARBA00023136"/>
    </source>
</evidence>
<evidence type="ECO:0000256" key="12">
    <source>
        <dbReference type="SAM" id="Phobius"/>
    </source>
</evidence>
<dbReference type="InterPro" id="IPR036890">
    <property type="entry name" value="HATPase_C_sf"/>
</dbReference>
<dbReference type="SUPFAM" id="SSF55890">
    <property type="entry name" value="Sporulation response regulatory protein Spo0B"/>
    <property type="match status" value="1"/>
</dbReference>
<dbReference type="InterPro" id="IPR035965">
    <property type="entry name" value="PAS-like_dom_sf"/>
</dbReference>
<dbReference type="SUPFAM" id="SSF55874">
    <property type="entry name" value="ATPase domain of HSP90 chaperone/DNA topoisomerase II/histidine kinase"/>
    <property type="match status" value="1"/>
</dbReference>
<dbReference type="Proteomes" id="UP000233786">
    <property type="component" value="Unassembled WGS sequence"/>
</dbReference>
<evidence type="ECO:0000256" key="5">
    <source>
        <dbReference type="ARBA" id="ARBA00022692"/>
    </source>
</evidence>
<evidence type="ECO:0000256" key="2">
    <source>
        <dbReference type="ARBA" id="ARBA00022475"/>
    </source>
</evidence>
<dbReference type="GO" id="GO:0000155">
    <property type="term" value="F:phosphorelay sensor kinase activity"/>
    <property type="evidence" value="ECO:0007669"/>
    <property type="project" value="InterPro"/>
</dbReference>
<dbReference type="InterPro" id="IPR039506">
    <property type="entry name" value="SPOB_a"/>
</dbReference>
<keyword evidence="11 12" id="KW-0472">Membrane</keyword>
<dbReference type="SUPFAM" id="SSF103190">
    <property type="entry name" value="Sensory domain-like"/>
    <property type="match status" value="1"/>
</dbReference>
<dbReference type="Pfam" id="PF02518">
    <property type="entry name" value="HATPase_c"/>
    <property type="match status" value="1"/>
</dbReference>
<gene>
    <name evidence="14" type="ORF">A8926_3264</name>
</gene>
<accession>A0A2N3XY03</accession>
<name>A0A2N3XY03_SACSN</name>
<feature type="transmembrane region" description="Helical" evidence="12">
    <location>
        <begin position="12"/>
        <end position="33"/>
    </location>
</feature>
<keyword evidence="2" id="KW-1003">Cell membrane</keyword>
<keyword evidence="10" id="KW-0902">Two-component regulatory system</keyword>
<proteinExistence type="predicted"/>
<evidence type="ECO:0000313" key="14">
    <source>
        <dbReference type="EMBL" id="PKW15538.1"/>
    </source>
</evidence>
<evidence type="ECO:0000313" key="15">
    <source>
        <dbReference type="Proteomes" id="UP000233786"/>
    </source>
</evidence>
<dbReference type="SUPFAM" id="SSF55785">
    <property type="entry name" value="PYP-like sensor domain (PAS domain)"/>
    <property type="match status" value="1"/>
</dbReference>
<dbReference type="InterPro" id="IPR016120">
    <property type="entry name" value="Sig_transdc_His_kin_SpoOB"/>
</dbReference>
<evidence type="ECO:0000259" key="13">
    <source>
        <dbReference type="PROSITE" id="PS50109"/>
    </source>
</evidence>
<dbReference type="PANTHER" id="PTHR43065">
    <property type="entry name" value="SENSOR HISTIDINE KINASE"/>
    <property type="match status" value="1"/>
</dbReference>
<dbReference type="Gene3D" id="3.30.450.20">
    <property type="entry name" value="PAS domain"/>
    <property type="match status" value="2"/>
</dbReference>
<comment type="subcellular location">
    <subcellularLocation>
        <location evidence="1">Cell membrane</location>
        <topology evidence="1">Multi-pass membrane protein</topology>
    </subcellularLocation>
</comment>
<dbReference type="InterPro" id="IPR003594">
    <property type="entry name" value="HATPase_dom"/>
</dbReference>
<keyword evidence="7 14" id="KW-0418">Kinase</keyword>
<comment type="caution">
    <text evidence="14">The sequence shown here is derived from an EMBL/GenBank/DDBJ whole genome shotgun (WGS) entry which is preliminary data.</text>
</comment>
<feature type="domain" description="Histidine kinase" evidence="13">
    <location>
        <begin position="416"/>
        <end position="491"/>
    </location>
</feature>
<dbReference type="AlphaFoldDB" id="A0A2N3XY03"/>
<keyword evidence="8" id="KW-0067">ATP-binding</keyword>